<name>A0ACC6RF95_9BURK</name>
<proteinExistence type="predicted"/>
<keyword evidence="1" id="KW-0223">Dioxygenase</keyword>
<dbReference type="Proteomes" id="UP001392318">
    <property type="component" value="Unassembled WGS sequence"/>
</dbReference>
<organism evidence="1 2">
    <name type="scientific">Paraburkholderia unamae</name>
    <dbReference type="NCBI Taxonomy" id="219649"/>
    <lineage>
        <taxon>Bacteria</taxon>
        <taxon>Pseudomonadati</taxon>
        <taxon>Pseudomonadota</taxon>
        <taxon>Betaproteobacteria</taxon>
        <taxon>Burkholderiales</taxon>
        <taxon>Burkholderiaceae</taxon>
        <taxon>Paraburkholderia</taxon>
    </lineage>
</organism>
<keyword evidence="1" id="KW-0560">Oxidoreductase</keyword>
<sequence length="422" mass="47126">MAISREDNELLTRTDHGAPLGEMLRQHYWIPVVPSAALEPGGAPILTRLTGIEYVVYRAGNGKIGIVDKMCPHRGASMALAMNEHDGLRCIFHGWKFSVDDDSRLIEAPNHGGNEEQFCKSIRSPRYRAHEAGGIVWAWFGQGEPPVFPDLPFTYLPEAHRFVTSTLVQCNWLQGVEATMDTTHAGALHQSFTALVSGNNERANLSKSSKPKFEFEDTPYGFRYAAVRTLPGGNQYARVNNFVMPWYGIITAPEPDGPSTVFFSVPVDDNTHRAWFVHFNLHAPLGVTQFTISPDVMNFPPLPLGDERSNWGQNRSLMKRGYFSGFPQHFATEDFAIFLSQGPQLDRSKENLCSSDMAVIRVRQLILKSVREFMAGEAPTMARGATLQYKNIVSFGGLFPADKSWRSLLEHRDLPGILATQK</sequence>
<comment type="caution">
    <text evidence="1">The sequence shown here is derived from an EMBL/GenBank/DDBJ whole genome shotgun (WGS) entry which is preliminary data.</text>
</comment>
<reference evidence="1" key="1">
    <citation type="submission" date="2024-01" db="EMBL/GenBank/DDBJ databases">
        <title>The diversity of rhizobia nodulating Mimosa spp. in eleven states of Brazil covering several biomes is determined by host plant, location, and edaphic factors.</title>
        <authorList>
            <person name="Rouws L."/>
            <person name="Barauna A."/>
            <person name="Beukes C."/>
            <person name="De Faria S.M."/>
            <person name="Gross E."/>
            <person name="Dos Reis Junior F.B."/>
            <person name="Simon M."/>
            <person name="Maluk M."/>
            <person name="Odee D.W."/>
            <person name="Kenicer G."/>
            <person name="Young J.P.W."/>
            <person name="Reis V.M."/>
            <person name="Zilli J."/>
            <person name="James E.K."/>
        </authorList>
    </citation>
    <scope>NUCLEOTIDE SEQUENCE</scope>
    <source>
        <strain evidence="1">JPY452</strain>
    </source>
</reference>
<protein>
    <submittedName>
        <fullName evidence="1">Aromatic ring-hydroxylating dioxygenase subunit alpha</fullName>
    </submittedName>
</protein>
<evidence type="ECO:0000313" key="1">
    <source>
        <dbReference type="EMBL" id="MEM5400311.1"/>
    </source>
</evidence>
<keyword evidence="2" id="KW-1185">Reference proteome</keyword>
<evidence type="ECO:0000313" key="2">
    <source>
        <dbReference type="Proteomes" id="UP001392318"/>
    </source>
</evidence>
<gene>
    <name evidence="1" type="ORF">VSR83_09465</name>
</gene>
<dbReference type="EMBL" id="JAYMRU010000005">
    <property type="protein sequence ID" value="MEM5400311.1"/>
    <property type="molecule type" value="Genomic_DNA"/>
</dbReference>
<accession>A0ACC6RF95</accession>